<dbReference type="EMBL" id="JAUNZN010000002">
    <property type="protein sequence ID" value="KAK4828346.1"/>
    <property type="molecule type" value="Genomic_DNA"/>
</dbReference>
<organism evidence="1 2">
    <name type="scientific">Mycteria americana</name>
    <name type="common">Wood stork</name>
    <dbReference type="NCBI Taxonomy" id="33587"/>
    <lineage>
        <taxon>Eukaryota</taxon>
        <taxon>Metazoa</taxon>
        <taxon>Chordata</taxon>
        <taxon>Craniata</taxon>
        <taxon>Vertebrata</taxon>
        <taxon>Euteleostomi</taxon>
        <taxon>Archelosauria</taxon>
        <taxon>Archosauria</taxon>
        <taxon>Dinosauria</taxon>
        <taxon>Saurischia</taxon>
        <taxon>Theropoda</taxon>
        <taxon>Coelurosauria</taxon>
        <taxon>Aves</taxon>
        <taxon>Neognathae</taxon>
        <taxon>Neoaves</taxon>
        <taxon>Aequornithes</taxon>
        <taxon>Ciconiiformes</taxon>
        <taxon>Ciconiidae</taxon>
        <taxon>Mycteria</taxon>
    </lineage>
</organism>
<protein>
    <submittedName>
        <fullName evidence="1">Uncharacterized protein</fullName>
    </submittedName>
</protein>
<gene>
    <name evidence="1" type="ORF">QYF61_026007</name>
</gene>
<accession>A0AAN7SG34</accession>
<dbReference type="Proteomes" id="UP001333110">
    <property type="component" value="Unassembled WGS sequence"/>
</dbReference>
<sequence length="167" mass="18491">MLRCAREPSRGYSQVLICRATLNPFIPQSVLILQIALAQVQDLALGLTELHEVHMGPLLKPVKVPLDGIPSLKHINCTTQLGVICKLAEGTGMKALQNPLALCNKTVRASQTTISRPQQGFLIMQELQLGELEVRVQPREAVPQLWLSGVRHDTSHVPTAWYRPSTF</sequence>
<dbReference type="AlphaFoldDB" id="A0AAN7SG34"/>
<evidence type="ECO:0000313" key="2">
    <source>
        <dbReference type="Proteomes" id="UP001333110"/>
    </source>
</evidence>
<keyword evidence="2" id="KW-1185">Reference proteome</keyword>
<reference evidence="1 2" key="1">
    <citation type="journal article" date="2023" name="J. Hered.">
        <title>Chromosome-level genome of the wood stork (Mycteria americana) provides insight into avian chromosome evolution.</title>
        <authorList>
            <person name="Flamio R. Jr."/>
            <person name="Ramstad K.M."/>
        </authorList>
    </citation>
    <scope>NUCLEOTIDE SEQUENCE [LARGE SCALE GENOMIC DNA]</scope>
    <source>
        <strain evidence="1">JAX WOST 10</strain>
    </source>
</reference>
<comment type="caution">
    <text evidence="1">The sequence shown here is derived from an EMBL/GenBank/DDBJ whole genome shotgun (WGS) entry which is preliminary data.</text>
</comment>
<name>A0AAN7SG34_MYCAM</name>
<proteinExistence type="predicted"/>
<evidence type="ECO:0000313" key="1">
    <source>
        <dbReference type="EMBL" id="KAK4828346.1"/>
    </source>
</evidence>